<organism evidence="2">
    <name type="scientific">Rhizophora mucronata</name>
    <name type="common">Asiatic mangrove</name>
    <dbReference type="NCBI Taxonomy" id="61149"/>
    <lineage>
        <taxon>Eukaryota</taxon>
        <taxon>Viridiplantae</taxon>
        <taxon>Streptophyta</taxon>
        <taxon>Embryophyta</taxon>
        <taxon>Tracheophyta</taxon>
        <taxon>Spermatophyta</taxon>
        <taxon>Magnoliopsida</taxon>
        <taxon>eudicotyledons</taxon>
        <taxon>Gunneridae</taxon>
        <taxon>Pentapetalae</taxon>
        <taxon>rosids</taxon>
        <taxon>fabids</taxon>
        <taxon>Malpighiales</taxon>
        <taxon>Rhizophoraceae</taxon>
        <taxon>Rhizophora</taxon>
    </lineage>
</organism>
<feature type="transmembrane region" description="Helical" evidence="1">
    <location>
        <begin position="6"/>
        <end position="30"/>
    </location>
</feature>
<evidence type="ECO:0000256" key="1">
    <source>
        <dbReference type="SAM" id="Phobius"/>
    </source>
</evidence>
<accession>A0A2P2NEA2</accession>
<keyword evidence="1" id="KW-0472">Membrane</keyword>
<proteinExistence type="predicted"/>
<name>A0A2P2NEA2_RHIMU</name>
<dbReference type="AlphaFoldDB" id="A0A2P2NEA2"/>
<evidence type="ECO:0000313" key="2">
    <source>
        <dbReference type="EMBL" id="MBX40750.1"/>
    </source>
</evidence>
<keyword evidence="1" id="KW-1133">Transmembrane helix</keyword>
<sequence>MTICHLFLWIIVDLFCSFHGANFSGFNYVAW</sequence>
<reference evidence="2" key="1">
    <citation type="submission" date="2018-02" db="EMBL/GenBank/DDBJ databases">
        <title>Rhizophora mucronata_Transcriptome.</title>
        <authorList>
            <person name="Meera S.P."/>
            <person name="Sreeshan A."/>
            <person name="Augustine A."/>
        </authorList>
    </citation>
    <scope>NUCLEOTIDE SEQUENCE</scope>
    <source>
        <tissue evidence="2">Leaf</tissue>
    </source>
</reference>
<protein>
    <submittedName>
        <fullName evidence="2">Uncharacterized protein</fullName>
    </submittedName>
</protein>
<dbReference type="EMBL" id="GGEC01060266">
    <property type="protein sequence ID" value="MBX40750.1"/>
    <property type="molecule type" value="Transcribed_RNA"/>
</dbReference>
<keyword evidence="1" id="KW-0812">Transmembrane</keyword>